<evidence type="ECO:0000256" key="1">
    <source>
        <dbReference type="SAM" id="MobiDB-lite"/>
    </source>
</evidence>
<gene>
    <name evidence="2" type="ORF">AB205_0072690</name>
</gene>
<evidence type="ECO:0000313" key="2">
    <source>
        <dbReference type="EMBL" id="PIO12447.1"/>
    </source>
</evidence>
<sequence length="164" mass="17545">MLTVFLVAFEAVADSQVLSFPVSHTSVPVNLEAKMSNRRYTSEEAYMFLSITGTKYDPVDSNGILTDSSDDGVVVPAKVRHTRPRSFAVVEVQEPQGSCMKQRASTSAAHPSGELASNSSLVHPGRSQTSTAVSRGDVVSPISAVQAVEVASTTNVLLPPRRQR</sequence>
<dbReference type="Proteomes" id="UP000228934">
    <property type="component" value="Unassembled WGS sequence"/>
</dbReference>
<name>A0A2G9QA18_AQUCT</name>
<organism evidence="2 3">
    <name type="scientific">Aquarana catesbeiana</name>
    <name type="common">American bullfrog</name>
    <name type="synonym">Rana catesbeiana</name>
    <dbReference type="NCBI Taxonomy" id="8400"/>
    <lineage>
        <taxon>Eukaryota</taxon>
        <taxon>Metazoa</taxon>
        <taxon>Chordata</taxon>
        <taxon>Craniata</taxon>
        <taxon>Vertebrata</taxon>
        <taxon>Euteleostomi</taxon>
        <taxon>Amphibia</taxon>
        <taxon>Batrachia</taxon>
        <taxon>Anura</taxon>
        <taxon>Neobatrachia</taxon>
        <taxon>Ranoidea</taxon>
        <taxon>Ranidae</taxon>
        <taxon>Aquarana</taxon>
    </lineage>
</organism>
<dbReference type="EMBL" id="KZ060336">
    <property type="protein sequence ID" value="PIO12447.1"/>
    <property type="molecule type" value="Genomic_DNA"/>
</dbReference>
<proteinExistence type="predicted"/>
<evidence type="ECO:0000313" key="3">
    <source>
        <dbReference type="Proteomes" id="UP000228934"/>
    </source>
</evidence>
<accession>A0A2G9QA18</accession>
<feature type="compositionally biased region" description="Polar residues" evidence="1">
    <location>
        <begin position="103"/>
        <end position="133"/>
    </location>
</feature>
<keyword evidence="3" id="KW-1185">Reference proteome</keyword>
<reference evidence="3" key="1">
    <citation type="journal article" date="2017" name="Nat. Commun.">
        <title>The North American bullfrog draft genome provides insight into hormonal regulation of long noncoding RNA.</title>
        <authorList>
            <person name="Hammond S.A."/>
            <person name="Warren R.L."/>
            <person name="Vandervalk B.P."/>
            <person name="Kucuk E."/>
            <person name="Khan H."/>
            <person name="Gibb E.A."/>
            <person name="Pandoh P."/>
            <person name="Kirk H."/>
            <person name="Zhao Y."/>
            <person name="Jones M."/>
            <person name="Mungall A.J."/>
            <person name="Coope R."/>
            <person name="Pleasance S."/>
            <person name="Moore R.A."/>
            <person name="Holt R.A."/>
            <person name="Round J.M."/>
            <person name="Ohora S."/>
            <person name="Walle B.V."/>
            <person name="Veldhoen N."/>
            <person name="Helbing C.C."/>
            <person name="Birol I."/>
        </authorList>
    </citation>
    <scope>NUCLEOTIDE SEQUENCE [LARGE SCALE GENOMIC DNA]</scope>
</reference>
<protein>
    <submittedName>
        <fullName evidence="2">Uncharacterized protein</fullName>
    </submittedName>
</protein>
<dbReference type="AlphaFoldDB" id="A0A2G9QA18"/>
<feature type="region of interest" description="Disordered" evidence="1">
    <location>
        <begin position="98"/>
        <end position="135"/>
    </location>
</feature>